<organism evidence="2">
    <name type="scientific">Anabaena variabilis</name>
    <dbReference type="NCBI Taxonomy" id="264691"/>
    <lineage>
        <taxon>Bacteria</taxon>
        <taxon>Bacillati</taxon>
        <taxon>Cyanobacteriota</taxon>
        <taxon>Cyanophyceae</taxon>
        <taxon>Nostocales</taxon>
        <taxon>Nostocaceae</taxon>
        <taxon>Trichormus</taxon>
    </lineage>
</organism>
<name>Q9ALR7_ANAVA</name>
<dbReference type="EMBL" id="Y13216">
    <property type="protein sequence ID" value="CAC28125.1"/>
    <property type="molecule type" value="Genomic_DNA"/>
</dbReference>
<keyword evidence="1" id="KW-0812">Transmembrane</keyword>
<proteinExistence type="predicted"/>
<reference evidence="2" key="1">
    <citation type="journal article" date="2000" name="J. Bacteriol.">
        <title>Transcriptional and mutational analysis of the uptake hydrogenase of the filamentous cyanobacterium Anabaena variabilis ATCC 29413.</title>
        <authorList>
            <person name="Happe T."/>
            <person name="Schutz K."/>
            <person name="Bohme H."/>
        </authorList>
    </citation>
    <scope>NUCLEOTIDE SEQUENCE</scope>
    <source>
        <strain evidence="2">ATCC 29413</strain>
    </source>
</reference>
<sequence length="118" mass="13504">MEAKTPSVCKIDFINNIIAIELLNIVSNWYDGLRDSPESSTLEKILKKRGRIFSEIIRYASPIVVLMIVCQYSNYLLPILGIGEEISIENLQACFIFFGSIFYGRGYFFGFKLEAFID</sequence>
<feature type="transmembrane region" description="Helical" evidence="1">
    <location>
        <begin position="86"/>
        <end position="104"/>
    </location>
</feature>
<evidence type="ECO:0000313" key="2">
    <source>
        <dbReference type="EMBL" id="CAC28125.1"/>
    </source>
</evidence>
<accession>Q9ALR7</accession>
<dbReference type="AlphaFoldDB" id="Q9ALR7"/>
<feature type="transmembrane region" description="Helical" evidence="1">
    <location>
        <begin position="56"/>
        <end position="74"/>
    </location>
</feature>
<keyword evidence="1" id="KW-0472">Membrane</keyword>
<reference evidence="2" key="2">
    <citation type="submission" date="2001-02" db="EMBL/GenBank/DDBJ databases">
        <authorList>
            <person name="Happe T."/>
        </authorList>
    </citation>
    <scope>NUCLEOTIDE SEQUENCE</scope>
    <source>
        <strain evidence="2">ATCC 29413</strain>
    </source>
</reference>
<keyword evidence="1" id="KW-1133">Transmembrane helix</keyword>
<protein>
    <submittedName>
        <fullName evidence="2">Uncharacterized protein</fullName>
    </submittedName>
</protein>
<evidence type="ECO:0000256" key="1">
    <source>
        <dbReference type="SAM" id="Phobius"/>
    </source>
</evidence>